<keyword evidence="2" id="KW-0460">Magnesium</keyword>
<feature type="binding site" evidence="2">
    <location>
        <position position="42"/>
    </location>
    <ligand>
        <name>Mg(2+)</name>
        <dbReference type="ChEBI" id="CHEBI:18420"/>
        <label>1</label>
    </ligand>
</feature>
<keyword evidence="2 5" id="KW-0418">Kinase</keyword>
<evidence type="ECO:0000313" key="5">
    <source>
        <dbReference type="EMBL" id="MXO57469.1"/>
    </source>
</evidence>
<name>A0A6I4SPA2_9SPHN</name>
<dbReference type="Gene3D" id="3.90.650.10">
    <property type="entry name" value="PurM-like C-terminal domain"/>
    <property type="match status" value="1"/>
</dbReference>
<dbReference type="Gene3D" id="3.30.1330.10">
    <property type="entry name" value="PurM-like, N-terminal domain"/>
    <property type="match status" value="1"/>
</dbReference>
<feature type="binding site" evidence="2">
    <location>
        <position position="204"/>
    </location>
    <ligand>
        <name>Mg(2+)</name>
        <dbReference type="ChEBI" id="CHEBI:18420"/>
        <label>5</label>
    </ligand>
</feature>
<evidence type="ECO:0000313" key="6">
    <source>
        <dbReference type="Proteomes" id="UP000468943"/>
    </source>
</evidence>
<feature type="binding site" evidence="2">
    <location>
        <position position="245"/>
    </location>
    <ligand>
        <name>substrate</name>
    </ligand>
</feature>
<comment type="caution">
    <text evidence="5">The sequence shown here is derived from an EMBL/GenBank/DDBJ whole genome shotgun (WGS) entry which is preliminary data.</text>
</comment>
<protein>
    <recommendedName>
        <fullName evidence="2">Thiamine-monophosphate kinase</fullName>
        <shortName evidence="2">TMP kinase</shortName>
        <shortName evidence="2">Thiamine-phosphate kinase</shortName>
        <ecNumber evidence="2">2.7.4.16</ecNumber>
    </recommendedName>
</protein>
<comment type="caution">
    <text evidence="2">Lacks conserved residue(s) required for the propagation of feature annotation.</text>
</comment>
<feature type="binding site" evidence="2">
    <location>
        <position position="139"/>
    </location>
    <ligand>
        <name>ATP</name>
        <dbReference type="ChEBI" id="CHEBI:30616"/>
    </ligand>
</feature>
<dbReference type="Proteomes" id="UP000468943">
    <property type="component" value="Unassembled WGS sequence"/>
</dbReference>
<feature type="binding site" evidence="2">
    <location>
        <position position="70"/>
    </location>
    <ligand>
        <name>Mg(2+)</name>
        <dbReference type="ChEBI" id="CHEBI:18420"/>
        <label>2</label>
    </ligand>
</feature>
<keyword evidence="2" id="KW-0067">ATP-binding</keyword>
<dbReference type="PANTHER" id="PTHR30270:SF0">
    <property type="entry name" value="THIAMINE-MONOPHOSPHATE KINASE"/>
    <property type="match status" value="1"/>
</dbReference>
<dbReference type="CDD" id="cd02194">
    <property type="entry name" value="ThiL"/>
    <property type="match status" value="1"/>
</dbReference>
<dbReference type="EMBL" id="WTYS01000001">
    <property type="protein sequence ID" value="MXO57469.1"/>
    <property type="molecule type" value="Genomic_DNA"/>
</dbReference>
<feature type="domain" description="PurM-like C-terminal" evidence="4">
    <location>
        <begin position="144"/>
        <end position="256"/>
    </location>
</feature>
<dbReference type="Pfam" id="PF02769">
    <property type="entry name" value="AIRS_C"/>
    <property type="match status" value="1"/>
</dbReference>
<comment type="catalytic activity">
    <reaction evidence="2">
        <text>thiamine phosphate + ATP = thiamine diphosphate + ADP</text>
        <dbReference type="Rhea" id="RHEA:15913"/>
        <dbReference type="ChEBI" id="CHEBI:30616"/>
        <dbReference type="ChEBI" id="CHEBI:37575"/>
        <dbReference type="ChEBI" id="CHEBI:58937"/>
        <dbReference type="ChEBI" id="CHEBI:456216"/>
        <dbReference type="EC" id="2.7.4.16"/>
    </reaction>
</comment>
<dbReference type="GO" id="GO:0009229">
    <property type="term" value="P:thiamine diphosphate biosynthetic process"/>
    <property type="evidence" value="ECO:0007669"/>
    <property type="project" value="UniProtKB-UniRule"/>
</dbReference>
<keyword evidence="1 2" id="KW-0784">Thiamine biosynthesis</keyword>
<keyword evidence="2" id="KW-0479">Metal-binding</keyword>
<reference evidence="5 6" key="1">
    <citation type="submission" date="2019-12" db="EMBL/GenBank/DDBJ databases">
        <title>Genomic-based taxomic classification of the family Erythrobacteraceae.</title>
        <authorList>
            <person name="Xu L."/>
        </authorList>
    </citation>
    <scope>NUCLEOTIDE SEQUENCE [LARGE SCALE GENOMIC DNA]</scope>
    <source>
        <strain evidence="5 6">JCM 17802</strain>
    </source>
</reference>
<dbReference type="GO" id="GO:0009228">
    <property type="term" value="P:thiamine biosynthetic process"/>
    <property type="evidence" value="ECO:0007669"/>
    <property type="project" value="UniProtKB-KW"/>
</dbReference>
<dbReference type="InterPro" id="IPR010918">
    <property type="entry name" value="PurM-like_C_dom"/>
</dbReference>
<evidence type="ECO:0000259" key="3">
    <source>
        <dbReference type="Pfam" id="PF00586"/>
    </source>
</evidence>
<feature type="binding site" evidence="2">
    <location>
        <position position="42"/>
    </location>
    <ligand>
        <name>Mg(2+)</name>
        <dbReference type="ChEBI" id="CHEBI:18420"/>
        <label>2</label>
    </ligand>
</feature>
<feature type="binding site" evidence="2">
    <location>
        <position position="203"/>
    </location>
    <ligand>
        <name>ATP</name>
        <dbReference type="ChEBI" id="CHEBI:30616"/>
    </ligand>
</feature>
<gene>
    <name evidence="2 5" type="primary">thiL</name>
    <name evidence="5" type="ORF">GRI36_11330</name>
</gene>
<dbReference type="EC" id="2.7.4.16" evidence="2"/>
<dbReference type="SUPFAM" id="SSF56042">
    <property type="entry name" value="PurM C-terminal domain-like"/>
    <property type="match status" value="1"/>
</dbReference>
<keyword evidence="6" id="KW-1185">Reference proteome</keyword>
<feature type="binding site" evidence="2">
    <location>
        <position position="70"/>
    </location>
    <ligand>
        <name>Mg(2+)</name>
        <dbReference type="ChEBI" id="CHEBI:18420"/>
        <label>3</label>
    </ligand>
</feature>
<dbReference type="OrthoDB" id="9802811at2"/>
<evidence type="ECO:0000259" key="4">
    <source>
        <dbReference type="Pfam" id="PF02769"/>
    </source>
</evidence>
<organism evidence="5 6">
    <name type="scientific">Pontixanthobacter gangjinensis</name>
    <dbReference type="NCBI Taxonomy" id="1028742"/>
    <lineage>
        <taxon>Bacteria</taxon>
        <taxon>Pseudomonadati</taxon>
        <taxon>Pseudomonadota</taxon>
        <taxon>Alphaproteobacteria</taxon>
        <taxon>Sphingomonadales</taxon>
        <taxon>Erythrobacteraceae</taxon>
        <taxon>Pontixanthobacter</taxon>
    </lineage>
</organism>
<dbReference type="InterPro" id="IPR016188">
    <property type="entry name" value="PurM-like_N"/>
</dbReference>
<dbReference type="HAMAP" id="MF_02128">
    <property type="entry name" value="TMP_kinase"/>
    <property type="match status" value="1"/>
</dbReference>
<feature type="binding site" evidence="2">
    <location>
        <position position="70"/>
    </location>
    <ligand>
        <name>Mg(2+)</name>
        <dbReference type="ChEBI" id="CHEBI:18420"/>
        <label>4</label>
    </ligand>
</feature>
<feature type="binding site" evidence="2">
    <location>
        <begin position="112"/>
        <end position="113"/>
    </location>
    <ligand>
        <name>ATP</name>
        <dbReference type="ChEBI" id="CHEBI:30616"/>
    </ligand>
</feature>
<dbReference type="RefSeq" id="WP_160599209.1">
    <property type="nucleotide sequence ID" value="NZ_WTYS01000001.1"/>
</dbReference>
<feature type="binding site" evidence="2">
    <location>
        <position position="26"/>
    </location>
    <ligand>
        <name>Mg(2+)</name>
        <dbReference type="ChEBI" id="CHEBI:18420"/>
        <label>3</label>
    </ligand>
</feature>
<dbReference type="InterPro" id="IPR006283">
    <property type="entry name" value="ThiL-like"/>
</dbReference>
<evidence type="ECO:0000256" key="2">
    <source>
        <dbReference type="HAMAP-Rule" id="MF_02128"/>
    </source>
</evidence>
<feature type="binding site" evidence="2">
    <location>
        <position position="201"/>
    </location>
    <ligand>
        <name>Mg(2+)</name>
        <dbReference type="ChEBI" id="CHEBI:18420"/>
        <label>3</label>
    </ligand>
</feature>
<dbReference type="PIRSF" id="PIRSF005303">
    <property type="entry name" value="Thiam_monoph_kin"/>
    <property type="match status" value="1"/>
</dbReference>
<feature type="binding site" evidence="2">
    <location>
        <position position="40"/>
    </location>
    <ligand>
        <name>Mg(2+)</name>
        <dbReference type="ChEBI" id="CHEBI:18420"/>
        <label>4</label>
    </ligand>
</feature>
<dbReference type="Pfam" id="PF00586">
    <property type="entry name" value="AIRS"/>
    <property type="match status" value="1"/>
</dbReference>
<comment type="pathway">
    <text evidence="2">Cofactor biosynthesis; thiamine diphosphate biosynthesis; thiamine diphosphate from thiamine phosphate: step 1/1.</text>
</comment>
<dbReference type="UniPathway" id="UPA00060">
    <property type="reaction ID" value="UER00142"/>
</dbReference>
<comment type="function">
    <text evidence="2">Catalyzes the ATP-dependent phosphorylation of thiamine-monophosphate (TMP) to form thiamine-pyrophosphate (TPP), the active form of vitamin B1.</text>
</comment>
<evidence type="ECO:0000256" key="1">
    <source>
        <dbReference type="ARBA" id="ARBA00022977"/>
    </source>
</evidence>
<comment type="similarity">
    <text evidence="2">Belongs to the thiamine-monophosphate kinase family.</text>
</comment>
<feature type="domain" description="PurM-like N-terminal" evidence="3">
    <location>
        <begin position="25"/>
        <end position="130"/>
    </location>
</feature>
<feature type="binding site" evidence="2">
    <location>
        <position position="26"/>
    </location>
    <ligand>
        <name>Mg(2+)</name>
        <dbReference type="ChEBI" id="CHEBI:18420"/>
        <label>4</label>
    </ligand>
</feature>
<dbReference type="PANTHER" id="PTHR30270">
    <property type="entry name" value="THIAMINE-MONOPHOSPHATE KINASE"/>
    <property type="match status" value="1"/>
</dbReference>
<dbReference type="AlphaFoldDB" id="A0A6I4SPA2"/>
<keyword evidence="2 5" id="KW-0808">Transferase</keyword>
<dbReference type="SUPFAM" id="SSF55326">
    <property type="entry name" value="PurM N-terminal domain-like"/>
    <property type="match status" value="1"/>
</dbReference>
<keyword evidence="2" id="KW-0547">Nucleotide-binding</keyword>
<sequence length="294" mass="30570">MSSESAFIESLRALATHPSARGLNDDVAILKVGGETLILTHDTMVEEVHFLANQDMADIAWKLVATNLSDLAAKGAKPLGVLLSYTLGADDARFVAGLKDVLEFYSVILLGGDTVSGSGARTFGMTAIGTATHTPIPSRNGAKPDDRLFITGPVGAAMIGFETLRDRGATLGAAETAAFCRPIPLLAEGQALAPVVTAIMDVSDGLLLDCSRLAKASGVTIDVDTASVPIAAPDCRRDDAIRWGDDYQLLFTANQNTKLPVPAHAIGTVSTLGGSSLLIDGKPPKDGDTLGYSH</sequence>
<accession>A0A6I4SPA2</accession>
<dbReference type="InterPro" id="IPR036676">
    <property type="entry name" value="PurM-like_C_sf"/>
</dbReference>
<dbReference type="GO" id="GO:0009030">
    <property type="term" value="F:thiamine-phosphate kinase activity"/>
    <property type="evidence" value="ECO:0007669"/>
    <property type="project" value="UniProtKB-UniRule"/>
</dbReference>
<comment type="miscellaneous">
    <text evidence="2">Reaction mechanism of ThiL seems to utilize a direct, inline transfer of the gamma-phosphate of ATP to TMP rather than a phosphorylated enzyme intermediate.</text>
</comment>
<dbReference type="GO" id="GO:0005524">
    <property type="term" value="F:ATP binding"/>
    <property type="evidence" value="ECO:0007669"/>
    <property type="project" value="UniProtKB-UniRule"/>
</dbReference>
<feature type="binding site" evidence="2">
    <location>
        <position position="49"/>
    </location>
    <ligand>
        <name>substrate</name>
    </ligand>
</feature>
<dbReference type="GO" id="GO:0000287">
    <property type="term" value="F:magnesium ion binding"/>
    <property type="evidence" value="ECO:0007669"/>
    <property type="project" value="UniProtKB-UniRule"/>
</dbReference>
<proteinExistence type="inferred from homology"/>
<dbReference type="NCBIfam" id="TIGR01379">
    <property type="entry name" value="thiL"/>
    <property type="match status" value="1"/>
</dbReference>
<dbReference type="InterPro" id="IPR036921">
    <property type="entry name" value="PurM-like_N_sf"/>
</dbReference>
<feature type="binding site" evidence="2">
    <location>
        <position position="113"/>
    </location>
    <ligand>
        <name>Mg(2+)</name>
        <dbReference type="ChEBI" id="CHEBI:18420"/>
        <label>1</label>
    </ligand>
</feature>